<feature type="coiled-coil region" evidence="1">
    <location>
        <begin position="336"/>
        <end position="370"/>
    </location>
</feature>
<organism evidence="4 5">
    <name type="scientific">Toxocara canis</name>
    <name type="common">Canine roundworm</name>
    <dbReference type="NCBI Taxonomy" id="6265"/>
    <lineage>
        <taxon>Eukaryota</taxon>
        <taxon>Metazoa</taxon>
        <taxon>Ecdysozoa</taxon>
        <taxon>Nematoda</taxon>
        <taxon>Chromadorea</taxon>
        <taxon>Rhabditida</taxon>
        <taxon>Spirurina</taxon>
        <taxon>Ascaridomorpha</taxon>
        <taxon>Ascaridoidea</taxon>
        <taxon>Toxocaridae</taxon>
        <taxon>Toxocara</taxon>
    </lineage>
</organism>
<keyword evidence="5" id="KW-1185">Reference proteome</keyword>
<evidence type="ECO:0000313" key="4">
    <source>
        <dbReference type="EMBL" id="KHN83610.1"/>
    </source>
</evidence>
<evidence type="ECO:0000256" key="2">
    <source>
        <dbReference type="SAM" id="Phobius"/>
    </source>
</evidence>
<dbReference type="InterPro" id="IPR041105">
    <property type="entry name" value="TDP-43_N"/>
</dbReference>
<feature type="coiled-coil region" evidence="1">
    <location>
        <begin position="482"/>
        <end position="583"/>
    </location>
</feature>
<dbReference type="EMBL" id="JPKZ01001177">
    <property type="protein sequence ID" value="KHN83610.1"/>
    <property type="molecule type" value="Genomic_DNA"/>
</dbReference>
<gene>
    <name evidence="4" type="ORF">Tcan_17470</name>
</gene>
<dbReference type="CDD" id="cd19609">
    <property type="entry name" value="NTD_TDP-43"/>
    <property type="match status" value="1"/>
</dbReference>
<feature type="coiled-coil region" evidence="1">
    <location>
        <begin position="406"/>
        <end position="447"/>
    </location>
</feature>
<evidence type="ECO:0000313" key="5">
    <source>
        <dbReference type="Proteomes" id="UP000031036"/>
    </source>
</evidence>
<dbReference type="AlphaFoldDB" id="A0A0B2VRF8"/>
<reference evidence="4 5" key="1">
    <citation type="submission" date="2014-11" db="EMBL/GenBank/DDBJ databases">
        <title>Genetic blueprint of the zoonotic pathogen Toxocara canis.</title>
        <authorList>
            <person name="Zhu X.-Q."/>
            <person name="Korhonen P.K."/>
            <person name="Cai H."/>
            <person name="Young N.D."/>
            <person name="Nejsum P."/>
            <person name="von Samson-Himmelstjerna G."/>
            <person name="Boag P.R."/>
            <person name="Tan P."/>
            <person name="Li Q."/>
            <person name="Min J."/>
            <person name="Yang Y."/>
            <person name="Wang X."/>
            <person name="Fang X."/>
            <person name="Hall R.S."/>
            <person name="Hofmann A."/>
            <person name="Sternberg P.W."/>
            <person name="Jex A.R."/>
            <person name="Gasser R.B."/>
        </authorList>
    </citation>
    <scope>NUCLEOTIDE SEQUENCE [LARGE SCALE GENOMIC DNA]</scope>
    <source>
        <strain evidence="4">PN_DK_2014</strain>
    </source>
</reference>
<evidence type="ECO:0000256" key="1">
    <source>
        <dbReference type="SAM" id="Coils"/>
    </source>
</evidence>
<accession>A0A0B2VRF8</accession>
<dbReference type="Pfam" id="PF18694">
    <property type="entry name" value="TDP-43_N"/>
    <property type="match status" value="1"/>
</dbReference>
<protein>
    <recommendedName>
        <fullName evidence="3">TAR DNA-binding protein 43 N-terminal domain-containing protein</fullName>
    </recommendedName>
</protein>
<feature type="domain" description="TAR DNA-binding protein 43 N-terminal" evidence="3">
    <location>
        <begin position="88"/>
        <end position="149"/>
    </location>
</feature>
<comment type="caution">
    <text evidence="4">The sequence shown here is derived from an EMBL/GenBank/DDBJ whole genome shotgun (WGS) entry which is preliminary data.</text>
</comment>
<dbReference type="Proteomes" id="UP000031036">
    <property type="component" value="Unassembled WGS sequence"/>
</dbReference>
<sequence length="633" mass="71299">MMDVFDIRIANILSDIYIYCYRLLSPSYIHFFLVAIYLFIVVRDSFEMGDNIDNEEDRSPRILRLSIEVFFPRFVASDEGQRRVLRVYVEPIEVELDEDGALLFSALQSAVPGASGLYFNGECKSSVKFDGKRLLPPADGWKDRKYYAALGCRSDFPFGSYANASKQFERSVNAVQRLFGKSCAFGFGALEQELIPRKAIPITAAAKEMSENRAENMKQLLASFSQKQSGQLSSLPPDEQICTPLEQQFVDLARISTAKDTIIEQQRCDIKSINEKLDLKAKELKEALDDLSKCEKRCNAQEEELNILRNLSKEQTYMCEKVNELTRRLLDEDQMATAQKSQIDDLVKRLAKCEAEKEASLAENAQLSTDIETAKATIGVLESRLEKLSPLAELRQITEDEQILSYIQMSELLTSLKTRNEKLENDMKEMEEKYNQLNQIYTEVVAENTKALIKRSADDGGSDAAVEARIIPNLGASNASNASSWQEEKEALRSELRASENKVAELTRMVHSLTTEATNSEHRAAEAVATRNELKRSLDHMEAKIQEAVLEERHKHEHLRHDLKEAQRRVSELTSLIADFSSDARNSRRDMSDGIATCPCASCFLPASFVVIVVAAAPALLPAGQDFCCVKEY</sequence>
<name>A0A0B2VRF8_TOXCA</name>
<evidence type="ECO:0000259" key="3">
    <source>
        <dbReference type="Pfam" id="PF18694"/>
    </source>
</evidence>
<keyword evidence="2" id="KW-0472">Membrane</keyword>
<keyword evidence="2" id="KW-0812">Transmembrane</keyword>
<keyword evidence="2" id="KW-1133">Transmembrane helix</keyword>
<dbReference type="OrthoDB" id="2020831at2759"/>
<keyword evidence="1" id="KW-0175">Coiled coil</keyword>
<feature type="coiled-coil region" evidence="1">
    <location>
        <begin position="263"/>
        <end position="311"/>
    </location>
</feature>
<dbReference type="OMA" id="CVNENWA"/>
<feature type="transmembrane region" description="Helical" evidence="2">
    <location>
        <begin position="23"/>
        <end position="42"/>
    </location>
</feature>
<proteinExistence type="predicted"/>